<dbReference type="Proteomes" id="UP000033052">
    <property type="component" value="Chromosome"/>
</dbReference>
<feature type="domain" description="Integron-associated effector binding protein" evidence="1">
    <location>
        <begin position="11"/>
        <end position="152"/>
    </location>
</feature>
<dbReference type="EMBL" id="CP009225">
    <property type="protein sequence ID" value="AKC62990.1"/>
    <property type="molecule type" value="Genomic_DNA"/>
</dbReference>
<dbReference type="GeneID" id="92938964"/>
<dbReference type="InterPro" id="IPR011256">
    <property type="entry name" value="Reg_factor_effector_dom_sf"/>
</dbReference>
<evidence type="ECO:0000259" key="1">
    <source>
        <dbReference type="Pfam" id="PF14526"/>
    </source>
</evidence>
<gene>
    <name evidence="2" type="ORF">CLSPO_c22700</name>
</gene>
<name>A0A7U4LND9_CLOSG</name>
<sequence>MASLSVRVVSKEFDTIVYGVYSKSNDKQTHKDIPIASKKYYKIINKKEKEVFPYFVLSKNYDQNTRNFDLFVGNIDKYEGLEKIIIPKGLYGVITIKPKLGFMWGLSIGEAKKNFYKKWLPKTNYEAINLEFEYHEIHSIGKNPNIDIYFGITKPANL</sequence>
<dbReference type="AlphaFoldDB" id="A0A7U4LND9"/>
<dbReference type="RefSeq" id="WP_033060045.1">
    <property type="nucleotide sequence ID" value="NZ_CP009225.1"/>
</dbReference>
<evidence type="ECO:0000313" key="2">
    <source>
        <dbReference type="EMBL" id="AKC62990.1"/>
    </source>
</evidence>
<evidence type="ECO:0000313" key="3">
    <source>
        <dbReference type="Proteomes" id="UP000033052"/>
    </source>
</evidence>
<protein>
    <submittedName>
        <fullName evidence="2">Transcription activator effector binding protein</fullName>
    </submittedName>
</protein>
<reference evidence="2 3" key="1">
    <citation type="journal article" date="2015" name="PLoS ONE">
        <title>A universal mariner transposon system for forward genetic studies in the genus clostridium.</title>
        <authorList>
            <person name="Zhang Y."/>
            <person name="Grosse-Honebrink A."/>
            <person name="Minton N.P."/>
        </authorList>
    </citation>
    <scope>NUCLEOTIDE SEQUENCE [LARGE SCALE GENOMIC DNA]</scope>
    <source>
        <strain evidence="2 3">NCIMB 10696</strain>
    </source>
</reference>
<dbReference type="InterPro" id="IPR029441">
    <property type="entry name" value="Cass2"/>
</dbReference>
<dbReference type="Pfam" id="PF14526">
    <property type="entry name" value="Cass2"/>
    <property type="match status" value="1"/>
</dbReference>
<organism evidence="2 3">
    <name type="scientific">Clostridium sporogenes</name>
    <dbReference type="NCBI Taxonomy" id="1509"/>
    <lineage>
        <taxon>Bacteria</taxon>
        <taxon>Bacillati</taxon>
        <taxon>Bacillota</taxon>
        <taxon>Clostridia</taxon>
        <taxon>Eubacteriales</taxon>
        <taxon>Clostridiaceae</taxon>
        <taxon>Clostridium</taxon>
    </lineage>
</organism>
<accession>A0A7U4LND9</accession>
<dbReference type="Gene3D" id="3.20.80.10">
    <property type="entry name" value="Regulatory factor, effector binding domain"/>
    <property type="match status" value="1"/>
</dbReference>
<dbReference type="KEGG" id="cld:CLSPO_c22700"/>
<proteinExistence type="predicted"/>
<dbReference type="SUPFAM" id="SSF55136">
    <property type="entry name" value="Probable bacterial effector-binding domain"/>
    <property type="match status" value="1"/>
</dbReference>